<dbReference type="SUPFAM" id="SSF50993">
    <property type="entry name" value="Peptidase/esterase 'gauge' domain"/>
    <property type="match status" value="1"/>
</dbReference>
<reference evidence="3 4" key="1">
    <citation type="submission" date="2024-08" db="EMBL/GenBank/DDBJ databases">
        <authorList>
            <person name="Lu H."/>
        </authorList>
    </citation>
    <scope>NUCLEOTIDE SEQUENCE [LARGE SCALE GENOMIC DNA]</scope>
    <source>
        <strain evidence="3 4">BYS180W</strain>
    </source>
</reference>
<evidence type="ECO:0000256" key="1">
    <source>
        <dbReference type="SAM" id="SignalP"/>
    </source>
</evidence>
<evidence type="ECO:0000313" key="4">
    <source>
        <dbReference type="Proteomes" id="UP001606099"/>
    </source>
</evidence>
<dbReference type="NCBIfam" id="TIGR02595">
    <property type="entry name" value="PEP_CTERM"/>
    <property type="match status" value="1"/>
</dbReference>
<keyword evidence="1" id="KW-0732">Signal</keyword>
<sequence>MSHRTPLSIPRCLRLGTLVLSLSAALPAVAAPNFQTWAAPQNAIPIAVSGGGQPQMTAYTGSGSGFLMVQAGQSTWSTIGGTGHSFNPKISADGMTVAHATQSSVDRSQAALYDVSSGSWRALGSLGFAANSNGASGGYYIESTANGISANGQVVVGSAYSDASGNRTHPVVFRDGRVFDLNAAATTQSGIAQSVSADGQTVVGYTSTSAAGSVWQWNGSGYTATAPKAQHPETGALVSIQASQVSANGRWVAGGSVNALAKNYGTAFAPVTFSPATLWDASTQSAVLIPFDHVIDTSPTSTDVIRNMKATVYGVTDNGTVIGAFDQCLGCSTGMLQTDTWIYQTSTGKALSFDDYLRGVGVSLSATQHVWKLTAMSSDGDAIAGMVFDSATGTSSTFLLSQISAVPEPGTWSLMALGLLAVAPLRQRRKANEAKV</sequence>
<dbReference type="InterPro" id="IPR013424">
    <property type="entry name" value="Ice-binding_C"/>
</dbReference>
<name>A0ABW7FRW9_9BURK</name>
<feature type="signal peptide" evidence="1">
    <location>
        <begin position="1"/>
        <end position="30"/>
    </location>
</feature>
<proteinExistence type="predicted"/>
<organism evidence="3 4">
    <name type="scientific">Roseateles rivi</name>
    <dbReference type="NCBI Taxonomy" id="3299028"/>
    <lineage>
        <taxon>Bacteria</taxon>
        <taxon>Pseudomonadati</taxon>
        <taxon>Pseudomonadota</taxon>
        <taxon>Betaproteobacteria</taxon>
        <taxon>Burkholderiales</taxon>
        <taxon>Sphaerotilaceae</taxon>
        <taxon>Roseateles</taxon>
    </lineage>
</organism>
<evidence type="ECO:0000259" key="2">
    <source>
        <dbReference type="Pfam" id="PF07589"/>
    </source>
</evidence>
<keyword evidence="4" id="KW-1185">Reference proteome</keyword>
<dbReference type="RefSeq" id="WP_394458454.1">
    <property type="nucleotide sequence ID" value="NZ_JBIGHZ010000001.1"/>
</dbReference>
<evidence type="ECO:0000313" key="3">
    <source>
        <dbReference type="EMBL" id="MFG6447081.1"/>
    </source>
</evidence>
<dbReference type="Pfam" id="PF07589">
    <property type="entry name" value="PEP-CTERM"/>
    <property type="match status" value="1"/>
</dbReference>
<feature type="domain" description="Ice-binding protein C-terminal" evidence="2">
    <location>
        <begin position="405"/>
        <end position="423"/>
    </location>
</feature>
<protein>
    <submittedName>
        <fullName evidence="3">PEP-CTERM sorting domain-containing protein</fullName>
    </submittedName>
</protein>
<gene>
    <name evidence="3" type="ORF">ACG0Z6_02360</name>
</gene>
<feature type="chain" id="PRO_5045420180" evidence="1">
    <location>
        <begin position="31"/>
        <end position="436"/>
    </location>
</feature>
<accession>A0ABW7FRW9</accession>
<comment type="caution">
    <text evidence="3">The sequence shown here is derived from an EMBL/GenBank/DDBJ whole genome shotgun (WGS) entry which is preliminary data.</text>
</comment>
<dbReference type="EMBL" id="JBIGHZ010000001">
    <property type="protein sequence ID" value="MFG6447081.1"/>
    <property type="molecule type" value="Genomic_DNA"/>
</dbReference>
<dbReference type="Proteomes" id="UP001606099">
    <property type="component" value="Unassembled WGS sequence"/>
</dbReference>